<proteinExistence type="predicted"/>
<keyword evidence="3" id="KW-0547">Nucleotide-binding</keyword>
<dbReference type="STRING" id="630515.SAMN04489812_3779"/>
<evidence type="ECO:0000313" key="9">
    <source>
        <dbReference type="Proteomes" id="UP000199103"/>
    </source>
</evidence>
<dbReference type="SMART" id="SM00382">
    <property type="entry name" value="AAA"/>
    <property type="match status" value="1"/>
</dbReference>
<keyword evidence="5" id="KW-0046">Antibiotic resistance</keyword>
<dbReference type="InterPro" id="IPR003439">
    <property type="entry name" value="ABC_transporter-like_ATP-bd"/>
</dbReference>
<keyword evidence="2" id="KW-0813">Transport</keyword>
<accession>A0A1H1WRZ3</accession>
<evidence type="ECO:0000256" key="5">
    <source>
        <dbReference type="ARBA" id="ARBA00023251"/>
    </source>
</evidence>
<dbReference type="GO" id="GO:0005886">
    <property type="term" value="C:plasma membrane"/>
    <property type="evidence" value="ECO:0007669"/>
    <property type="project" value="UniProtKB-SubCell"/>
</dbReference>
<dbReference type="GO" id="GO:0016887">
    <property type="term" value="F:ATP hydrolysis activity"/>
    <property type="evidence" value="ECO:0007669"/>
    <property type="project" value="InterPro"/>
</dbReference>
<dbReference type="InterPro" id="IPR050763">
    <property type="entry name" value="ABC_transporter_ATP-binding"/>
</dbReference>
<dbReference type="GO" id="GO:0005524">
    <property type="term" value="F:ATP binding"/>
    <property type="evidence" value="ECO:0007669"/>
    <property type="project" value="UniProtKB-KW"/>
</dbReference>
<organism evidence="8 9">
    <name type="scientific">Microlunatus soli</name>
    <dbReference type="NCBI Taxonomy" id="630515"/>
    <lineage>
        <taxon>Bacteria</taxon>
        <taxon>Bacillati</taxon>
        <taxon>Actinomycetota</taxon>
        <taxon>Actinomycetes</taxon>
        <taxon>Propionibacteriales</taxon>
        <taxon>Propionibacteriaceae</taxon>
        <taxon>Microlunatus</taxon>
    </lineage>
</organism>
<evidence type="ECO:0000256" key="1">
    <source>
        <dbReference type="ARBA" id="ARBA00004202"/>
    </source>
</evidence>
<gene>
    <name evidence="8" type="ORF">SAMN04489812_3779</name>
</gene>
<dbReference type="CDD" id="cd03230">
    <property type="entry name" value="ABC_DR_subfamily_A"/>
    <property type="match status" value="1"/>
</dbReference>
<name>A0A1H1WRZ3_9ACTN</name>
<dbReference type="AlphaFoldDB" id="A0A1H1WRZ3"/>
<dbReference type="InterPro" id="IPR027417">
    <property type="entry name" value="P-loop_NTPase"/>
</dbReference>
<reference evidence="8 9" key="1">
    <citation type="submission" date="2016-10" db="EMBL/GenBank/DDBJ databases">
        <authorList>
            <person name="de Groot N.N."/>
        </authorList>
    </citation>
    <scope>NUCLEOTIDE SEQUENCE [LARGE SCALE GENOMIC DNA]</scope>
    <source>
        <strain evidence="8 9">DSM 21800</strain>
    </source>
</reference>
<evidence type="ECO:0000259" key="7">
    <source>
        <dbReference type="PROSITE" id="PS50893"/>
    </source>
</evidence>
<feature type="domain" description="ABC transporter" evidence="7">
    <location>
        <begin position="29"/>
        <end position="259"/>
    </location>
</feature>
<dbReference type="SUPFAM" id="SSF52540">
    <property type="entry name" value="P-loop containing nucleoside triphosphate hydrolases"/>
    <property type="match status" value="1"/>
</dbReference>
<evidence type="ECO:0000313" key="8">
    <source>
        <dbReference type="EMBL" id="SDS99913.1"/>
    </source>
</evidence>
<feature type="region of interest" description="Disordered" evidence="6">
    <location>
        <begin position="1"/>
        <end position="28"/>
    </location>
</feature>
<dbReference type="PANTHER" id="PTHR42711">
    <property type="entry name" value="ABC TRANSPORTER ATP-BINDING PROTEIN"/>
    <property type="match status" value="1"/>
</dbReference>
<dbReference type="RefSeq" id="WP_091526997.1">
    <property type="nucleotide sequence ID" value="NZ_LT629772.1"/>
</dbReference>
<dbReference type="Proteomes" id="UP000199103">
    <property type="component" value="Chromosome I"/>
</dbReference>
<dbReference type="PANTHER" id="PTHR42711:SF19">
    <property type="entry name" value="DOXORUBICIN RESISTANCE ATP-BINDING PROTEIN DRRA"/>
    <property type="match status" value="1"/>
</dbReference>
<evidence type="ECO:0000256" key="3">
    <source>
        <dbReference type="ARBA" id="ARBA00022741"/>
    </source>
</evidence>
<dbReference type="EMBL" id="LT629772">
    <property type="protein sequence ID" value="SDS99913.1"/>
    <property type="molecule type" value="Genomic_DNA"/>
</dbReference>
<dbReference type="OrthoDB" id="9804819at2"/>
<comment type="subcellular location">
    <subcellularLocation>
        <location evidence="1">Cell membrane</location>
        <topology evidence="1">Peripheral membrane protein</topology>
    </subcellularLocation>
</comment>
<sequence>MITEHDLGLPGEHPSPSQGGPPHTDPAALDLRGLVKTFGSKRAVGGLDLRVPAGRLFGLVGPNGAGKTTTLSMATGLLRPDAGRALVLGHDVWSDPPAAKALMGVLPDGLRLFDRLSGRELLRYVGRLRGVSEDDIEVRSTELLAALGLTDDAGQLVVDYSAGMTKKIGLACALIHAPRLLILDEPFEAVDPVSGEGIRGILRNYVRSGGTVVLSSHVMELVESLCDSLAVVAGGQVLAAGTLDEVRAGSSLQQRFLELVGGPALQAQRTSGSEALSWLR</sequence>
<keyword evidence="4 8" id="KW-0067">ATP-binding</keyword>
<dbReference type="Gene3D" id="3.40.50.300">
    <property type="entry name" value="P-loop containing nucleotide triphosphate hydrolases"/>
    <property type="match status" value="1"/>
</dbReference>
<evidence type="ECO:0000256" key="2">
    <source>
        <dbReference type="ARBA" id="ARBA00022448"/>
    </source>
</evidence>
<dbReference type="PROSITE" id="PS50893">
    <property type="entry name" value="ABC_TRANSPORTER_2"/>
    <property type="match status" value="1"/>
</dbReference>
<evidence type="ECO:0000256" key="4">
    <source>
        <dbReference type="ARBA" id="ARBA00022840"/>
    </source>
</evidence>
<keyword evidence="9" id="KW-1185">Reference proteome</keyword>
<protein>
    <submittedName>
        <fullName evidence="8">ABC-2 type transport system ATP-binding protein</fullName>
    </submittedName>
</protein>
<evidence type="ECO:0000256" key="6">
    <source>
        <dbReference type="SAM" id="MobiDB-lite"/>
    </source>
</evidence>
<dbReference type="InterPro" id="IPR003593">
    <property type="entry name" value="AAA+_ATPase"/>
</dbReference>
<dbReference type="Pfam" id="PF00005">
    <property type="entry name" value="ABC_tran"/>
    <property type="match status" value="1"/>
</dbReference>
<dbReference type="GO" id="GO:0046677">
    <property type="term" value="P:response to antibiotic"/>
    <property type="evidence" value="ECO:0007669"/>
    <property type="project" value="UniProtKB-KW"/>
</dbReference>